<organism evidence="2 3">
    <name type="scientific">Actinoplanes octamycinicus</name>
    <dbReference type="NCBI Taxonomy" id="135948"/>
    <lineage>
        <taxon>Bacteria</taxon>
        <taxon>Bacillati</taxon>
        <taxon>Actinomycetota</taxon>
        <taxon>Actinomycetes</taxon>
        <taxon>Micromonosporales</taxon>
        <taxon>Micromonosporaceae</taxon>
        <taxon>Actinoplanes</taxon>
    </lineage>
</organism>
<keyword evidence="3" id="KW-1185">Reference proteome</keyword>
<dbReference type="AlphaFoldDB" id="A0A7W7H528"/>
<protein>
    <recommendedName>
        <fullName evidence="4">LppA-like lipoprotein</fullName>
    </recommendedName>
</protein>
<keyword evidence="1" id="KW-0732">Signal</keyword>
<dbReference type="EMBL" id="JACHNB010000001">
    <property type="protein sequence ID" value="MBB4744116.1"/>
    <property type="molecule type" value="Genomic_DNA"/>
</dbReference>
<dbReference type="RefSeq" id="WP_185044325.1">
    <property type="nucleotide sequence ID" value="NZ_BAABFG010000005.1"/>
</dbReference>
<sequence length="157" mass="16870">MKRRGTIRLAALWLAGSALILSACSGDTVEPKSEADVNALVQQHAEHMAALVGMPLLDAKLSSSNCTGRLGETSDKVFTVQGTYNLDPPQKDQHLAPLDKVKADWTAKGYTITDDRKVGPDDGVVAAKTPDGFNLDIERAIPDGFAILIHSPCYERP</sequence>
<accession>A0A7W7H528</accession>
<reference evidence="2 3" key="1">
    <citation type="submission" date="2020-08" db="EMBL/GenBank/DDBJ databases">
        <title>Sequencing the genomes of 1000 actinobacteria strains.</title>
        <authorList>
            <person name="Klenk H.-P."/>
        </authorList>
    </citation>
    <scope>NUCLEOTIDE SEQUENCE [LARGE SCALE GENOMIC DNA]</scope>
    <source>
        <strain evidence="2 3">DSM 45809</strain>
    </source>
</reference>
<evidence type="ECO:0000313" key="3">
    <source>
        <dbReference type="Proteomes" id="UP000546162"/>
    </source>
</evidence>
<evidence type="ECO:0000256" key="1">
    <source>
        <dbReference type="SAM" id="SignalP"/>
    </source>
</evidence>
<evidence type="ECO:0000313" key="2">
    <source>
        <dbReference type="EMBL" id="MBB4744116.1"/>
    </source>
</evidence>
<gene>
    <name evidence="2" type="ORF">BJY16_007575</name>
</gene>
<evidence type="ECO:0008006" key="4">
    <source>
        <dbReference type="Google" id="ProtNLM"/>
    </source>
</evidence>
<dbReference type="PROSITE" id="PS51257">
    <property type="entry name" value="PROKAR_LIPOPROTEIN"/>
    <property type="match status" value="1"/>
</dbReference>
<feature type="chain" id="PRO_5039218650" description="LppA-like lipoprotein" evidence="1">
    <location>
        <begin position="24"/>
        <end position="157"/>
    </location>
</feature>
<comment type="caution">
    <text evidence="2">The sequence shown here is derived from an EMBL/GenBank/DDBJ whole genome shotgun (WGS) entry which is preliminary data.</text>
</comment>
<feature type="signal peptide" evidence="1">
    <location>
        <begin position="1"/>
        <end position="23"/>
    </location>
</feature>
<dbReference type="Proteomes" id="UP000546162">
    <property type="component" value="Unassembled WGS sequence"/>
</dbReference>
<name>A0A7W7H528_9ACTN</name>
<proteinExistence type="predicted"/>